<organism evidence="2 3">
    <name type="scientific">Flavobacterium piscis</name>
    <dbReference type="NCBI Taxonomy" id="1114874"/>
    <lineage>
        <taxon>Bacteria</taxon>
        <taxon>Pseudomonadati</taxon>
        <taxon>Bacteroidota</taxon>
        <taxon>Flavobacteriia</taxon>
        <taxon>Flavobacteriales</taxon>
        <taxon>Flavobacteriaceae</taxon>
        <taxon>Flavobacterium</taxon>
    </lineage>
</organism>
<comment type="caution">
    <text evidence="2">The sequence shown here is derived from an EMBL/GenBank/DDBJ whole genome shotgun (WGS) entry which is preliminary data.</text>
</comment>
<protein>
    <recommendedName>
        <fullName evidence="1">ENTH domain-containing protein</fullName>
    </recommendedName>
</protein>
<dbReference type="Proteomes" id="UP001269081">
    <property type="component" value="Unassembled WGS sequence"/>
</dbReference>
<reference evidence="2 3" key="1">
    <citation type="submission" date="2023-07" db="EMBL/GenBank/DDBJ databases">
        <title>Sorghum-associated microbial communities from plants grown in Nebraska, USA.</title>
        <authorList>
            <person name="Schachtman D."/>
        </authorList>
    </citation>
    <scope>NUCLEOTIDE SEQUENCE [LARGE SCALE GENOMIC DNA]</scope>
    <source>
        <strain evidence="2 3">4129</strain>
    </source>
</reference>
<name>A0ABU1Y4W6_9FLAO</name>
<keyword evidence="3" id="KW-1185">Reference proteome</keyword>
<evidence type="ECO:0000259" key="1">
    <source>
        <dbReference type="PROSITE" id="PS50942"/>
    </source>
</evidence>
<dbReference type="EMBL" id="JAVDWQ010000002">
    <property type="protein sequence ID" value="MDR7209103.1"/>
    <property type="molecule type" value="Genomic_DNA"/>
</dbReference>
<gene>
    <name evidence="2" type="ORF">J2W48_001033</name>
</gene>
<feature type="domain" description="ENTH" evidence="1">
    <location>
        <begin position="1"/>
        <end position="39"/>
    </location>
</feature>
<dbReference type="InterPro" id="IPR013809">
    <property type="entry name" value="ENTH"/>
</dbReference>
<dbReference type="PROSITE" id="PS50942">
    <property type="entry name" value="ENTH"/>
    <property type="match status" value="1"/>
</dbReference>
<proteinExistence type="predicted"/>
<accession>A0ABU1Y4W6</accession>
<evidence type="ECO:0000313" key="2">
    <source>
        <dbReference type="EMBL" id="MDR7209103.1"/>
    </source>
</evidence>
<evidence type="ECO:0000313" key="3">
    <source>
        <dbReference type="Proteomes" id="UP001269081"/>
    </source>
</evidence>
<sequence>MRKTNYRETTKFRKWSRTHRKNELFHTVISEGGSEKPHE</sequence>